<dbReference type="AlphaFoldDB" id="A0AAE0TRB1"/>
<dbReference type="EMBL" id="JAUTXT010000055">
    <property type="protein sequence ID" value="KAK3670526.1"/>
    <property type="molecule type" value="Genomic_DNA"/>
</dbReference>
<gene>
    <name evidence="1" type="ORF">LTR78_009630</name>
</gene>
<evidence type="ECO:0000313" key="1">
    <source>
        <dbReference type="EMBL" id="KAK3670526.1"/>
    </source>
</evidence>
<sequence length="320" mass="35650">MSTVMGLKRNKSIQGLTALLNSLQRVISNRPEAVEGLYWLAIWSVDGSLENESFNDVLQRLVVPRILKDEGASLLWKLRNASPAARGGNQVNGHTPQHGGPCALAVRLRDVEMTWTSRALQRLALGRRDGDQPRVFGTEVRTYELVQRYEGQRGPKARGTCVVAVLLEPAPGQESDVDSWYRREHLAKIAATPVHIRTTRYRLRTGLVHGANDGGPTMLALHECVSAQVLLDYAIQHGHIVKETPWSKRVFENAQSVERTIWDVTGKYQQCDAKLDKLPPAVYANQAKVKSAKVLDFNATNNIRPVQTQANIIGGRFLHK</sequence>
<comment type="caution">
    <text evidence="1">The sequence shown here is derived from an EMBL/GenBank/DDBJ whole genome shotgun (WGS) entry which is preliminary data.</text>
</comment>
<proteinExistence type="predicted"/>
<keyword evidence="2" id="KW-1185">Reference proteome</keyword>
<name>A0AAE0TRB1_9PEZI</name>
<protein>
    <submittedName>
        <fullName evidence="1">Uncharacterized protein</fullName>
    </submittedName>
</protein>
<organism evidence="1 2">
    <name type="scientific">Recurvomyces mirabilis</name>
    <dbReference type="NCBI Taxonomy" id="574656"/>
    <lineage>
        <taxon>Eukaryota</taxon>
        <taxon>Fungi</taxon>
        <taxon>Dikarya</taxon>
        <taxon>Ascomycota</taxon>
        <taxon>Pezizomycotina</taxon>
        <taxon>Dothideomycetes</taxon>
        <taxon>Dothideomycetidae</taxon>
        <taxon>Mycosphaerellales</taxon>
        <taxon>Teratosphaeriaceae</taxon>
        <taxon>Recurvomyces</taxon>
    </lineage>
</organism>
<reference evidence="1" key="1">
    <citation type="submission" date="2023-07" db="EMBL/GenBank/DDBJ databases">
        <title>Black Yeasts Isolated from many extreme environments.</title>
        <authorList>
            <person name="Coleine C."/>
            <person name="Stajich J.E."/>
            <person name="Selbmann L."/>
        </authorList>
    </citation>
    <scope>NUCLEOTIDE SEQUENCE</scope>
    <source>
        <strain evidence="1">CCFEE 5485</strain>
    </source>
</reference>
<dbReference type="Proteomes" id="UP001274830">
    <property type="component" value="Unassembled WGS sequence"/>
</dbReference>
<accession>A0AAE0TRB1</accession>
<evidence type="ECO:0000313" key="2">
    <source>
        <dbReference type="Proteomes" id="UP001274830"/>
    </source>
</evidence>